<accession>A0ACC6P569</accession>
<dbReference type="EMBL" id="JAWDIE010000023">
    <property type="protein sequence ID" value="MEJ7139317.1"/>
    <property type="molecule type" value="Genomic_DNA"/>
</dbReference>
<organism evidence="1 2">
    <name type="scientific">Amphibiibacter pelophylacis</name>
    <dbReference type="NCBI Taxonomy" id="1799477"/>
    <lineage>
        <taxon>Bacteria</taxon>
        <taxon>Pseudomonadati</taxon>
        <taxon>Pseudomonadota</taxon>
        <taxon>Betaproteobacteria</taxon>
        <taxon>Burkholderiales</taxon>
        <taxon>Sphaerotilaceae</taxon>
        <taxon>Amphibiibacter</taxon>
    </lineage>
</organism>
<dbReference type="Proteomes" id="UP001364695">
    <property type="component" value="Unassembled WGS sequence"/>
</dbReference>
<proteinExistence type="predicted"/>
<gene>
    <name evidence="1" type="ORF">RV045_12900</name>
</gene>
<evidence type="ECO:0000313" key="2">
    <source>
        <dbReference type="Proteomes" id="UP001364695"/>
    </source>
</evidence>
<keyword evidence="2" id="KW-1185">Reference proteome</keyword>
<sequence>MKKNTLALFSSLSLSVMLAACGGGGSSEDTRAVPAAWDGTWASPEPCTPSYPRTDSSGDYYDAGAMFISNSTDQTLILKEIAYTDDKCTQKAGALEVTFDGSQFKQASFDGYQNARTGVITVSNVKISSDGDGSGFTLNPEPIYKGAQNNQSFGINASGQLCGASSNGDLKVAPNMAKAGCGNKQK</sequence>
<reference evidence="1" key="1">
    <citation type="submission" date="2023-10" db="EMBL/GenBank/DDBJ databases">
        <title>Amphibacter perezi, gen. nov., sp. nov. a novel taxa of the family Comamonadaceae, class Betaproteobacteria isolated from the skin microbiota of Pelophylax perezi from different populations.</title>
        <authorList>
            <person name="Costa S."/>
            <person name="Proenca D.N."/>
            <person name="Lopes I."/>
            <person name="Morais P.V."/>
        </authorList>
    </citation>
    <scope>NUCLEOTIDE SEQUENCE</scope>
    <source>
        <strain evidence="1">SL12-8</strain>
    </source>
</reference>
<name>A0ACC6P569_9BURK</name>
<protein>
    <submittedName>
        <fullName evidence="1">Uncharacterized protein</fullName>
    </submittedName>
</protein>
<comment type="caution">
    <text evidence="1">The sequence shown here is derived from an EMBL/GenBank/DDBJ whole genome shotgun (WGS) entry which is preliminary data.</text>
</comment>
<evidence type="ECO:0000313" key="1">
    <source>
        <dbReference type="EMBL" id="MEJ7139317.1"/>
    </source>
</evidence>